<dbReference type="Proteomes" id="UP000631535">
    <property type="component" value="Unassembled WGS sequence"/>
</dbReference>
<reference evidence="2" key="1">
    <citation type="journal article" date="2019" name="Int. J. Syst. Evol. Microbiol.">
        <title>The Global Catalogue of Microorganisms (GCM) 10K type strain sequencing project: providing services to taxonomists for standard genome sequencing and annotation.</title>
        <authorList>
            <consortium name="The Broad Institute Genomics Platform"/>
            <consortium name="The Broad Institute Genome Sequencing Center for Infectious Disease"/>
            <person name="Wu L."/>
            <person name="Ma J."/>
        </authorList>
    </citation>
    <scope>NUCLEOTIDE SEQUENCE [LARGE SCALE GENOMIC DNA]</scope>
    <source>
        <strain evidence="2">CGMCC 4.7178</strain>
    </source>
</reference>
<name>A0ABQ2MTY4_9ACTN</name>
<protein>
    <submittedName>
        <fullName evidence="1">Uncharacterized protein</fullName>
    </submittedName>
</protein>
<proteinExistence type="predicted"/>
<keyword evidence="2" id="KW-1185">Reference proteome</keyword>
<dbReference type="InterPro" id="IPR043857">
    <property type="entry name" value="DUF5819"/>
</dbReference>
<dbReference type="RefSeq" id="WP_229712266.1">
    <property type="nucleotide sequence ID" value="NZ_BMMP01000033.1"/>
</dbReference>
<accession>A0ABQ2MTY4</accession>
<organism evidence="1 2">
    <name type="scientific">Streptomyces daqingensis</name>
    <dbReference type="NCBI Taxonomy" id="1472640"/>
    <lineage>
        <taxon>Bacteria</taxon>
        <taxon>Bacillati</taxon>
        <taxon>Actinomycetota</taxon>
        <taxon>Actinomycetes</taxon>
        <taxon>Kitasatosporales</taxon>
        <taxon>Streptomycetaceae</taxon>
        <taxon>Streptomyces</taxon>
    </lineage>
</organism>
<evidence type="ECO:0000313" key="1">
    <source>
        <dbReference type="EMBL" id="GGO58591.1"/>
    </source>
</evidence>
<dbReference type="Pfam" id="PF19136">
    <property type="entry name" value="DUF5819"/>
    <property type="match status" value="1"/>
</dbReference>
<gene>
    <name evidence="1" type="ORF">GCM10012287_57090</name>
</gene>
<comment type="caution">
    <text evidence="1">The sequence shown here is derived from an EMBL/GenBank/DDBJ whole genome shotgun (WGS) entry which is preliminary data.</text>
</comment>
<evidence type="ECO:0000313" key="2">
    <source>
        <dbReference type="Proteomes" id="UP000631535"/>
    </source>
</evidence>
<sequence>MHVAPPNSISKRYTEKIDAWVLPLFEQNWQLFAPNPESVNQQISARTGRISKNGTSEVSRWVDLSAMDASAVRHSVFPSHTAQNMLRRAWTSYVQEHGGDDRSHSDRARMMKEYLRNIAANRIAGDRHGTFDTIQLRVVTKRIPPPAPGGSDSRPNGRVSHETRYLPWWKVATHGR</sequence>
<dbReference type="EMBL" id="BMMP01000033">
    <property type="protein sequence ID" value="GGO58591.1"/>
    <property type="molecule type" value="Genomic_DNA"/>
</dbReference>